<comment type="subcellular location">
    <subcellularLocation>
        <location evidence="1">Secreted</location>
        <location evidence="1">Extracellular space</location>
        <location evidence="1">Extracellular matrix</location>
    </subcellularLocation>
</comment>
<feature type="signal peptide" evidence="5">
    <location>
        <begin position="1"/>
        <end position="18"/>
    </location>
</feature>
<dbReference type="PANTHER" id="PTHR31118:SF12">
    <property type="entry name" value="CYCLASE-LIKE PROTEIN 2"/>
    <property type="match status" value="1"/>
</dbReference>
<feature type="chain" id="PRO_5044822921" evidence="5">
    <location>
        <begin position="19"/>
        <end position="208"/>
    </location>
</feature>
<keyword evidence="5" id="KW-0732">Signal</keyword>
<keyword evidence="3" id="KW-0272">Extracellular matrix</keyword>
<dbReference type="Gene3D" id="3.50.30.50">
    <property type="entry name" value="Putative cyclase"/>
    <property type="match status" value="1"/>
</dbReference>
<evidence type="ECO:0000256" key="3">
    <source>
        <dbReference type="ARBA" id="ARBA00022530"/>
    </source>
</evidence>
<sequence>MKALSPLLFAHLLTVVVAAAIDTYPPMPMSVTAQCLTVRGAQSLFLRLAASMQNGSLASNSEMKLPTYMGNYVDAPGHIFDHYFDAGFDVDTLDLAVLNGVFMGFFLLHIPKGMRRVLFRTLNFDTTYVGFMKRNGGIDYLSVAADDNLIPFHLIFLEKTDIMVMLQEIVLVEGLKLEDVPAGVYTIHCPPLRLLGAEGSPIRCILIK</sequence>
<organism evidence="6 7">
    <name type="scientific">Eucalyptus globulus</name>
    <name type="common">Tasmanian blue gum</name>
    <dbReference type="NCBI Taxonomy" id="34317"/>
    <lineage>
        <taxon>Eukaryota</taxon>
        <taxon>Viridiplantae</taxon>
        <taxon>Streptophyta</taxon>
        <taxon>Embryophyta</taxon>
        <taxon>Tracheophyta</taxon>
        <taxon>Spermatophyta</taxon>
        <taxon>Magnoliopsida</taxon>
        <taxon>eudicotyledons</taxon>
        <taxon>Gunneridae</taxon>
        <taxon>Pentapetalae</taxon>
        <taxon>rosids</taxon>
        <taxon>malvids</taxon>
        <taxon>Myrtales</taxon>
        <taxon>Myrtaceae</taxon>
        <taxon>Myrtoideae</taxon>
        <taxon>Eucalypteae</taxon>
        <taxon>Eucalyptus</taxon>
    </lineage>
</organism>
<evidence type="ECO:0000256" key="5">
    <source>
        <dbReference type="SAM" id="SignalP"/>
    </source>
</evidence>
<evidence type="ECO:0000313" key="7">
    <source>
        <dbReference type="Proteomes" id="UP001634007"/>
    </source>
</evidence>
<proteinExistence type="inferred from homology"/>
<keyword evidence="4" id="KW-1133">Transmembrane helix</keyword>
<keyword evidence="4" id="KW-0812">Transmembrane</keyword>
<protein>
    <submittedName>
        <fullName evidence="6">Uncharacterized protein</fullName>
    </submittedName>
</protein>
<dbReference type="EMBL" id="JBJKBG010000009">
    <property type="protein sequence ID" value="KAL3722344.1"/>
    <property type="molecule type" value="Genomic_DNA"/>
</dbReference>
<dbReference type="AlphaFoldDB" id="A0ABD3J6T3"/>
<reference evidence="6 7" key="1">
    <citation type="submission" date="2024-11" db="EMBL/GenBank/DDBJ databases">
        <title>Chromosome-level genome assembly of Eucalyptus globulus Labill. provides insights into its genome evolution.</title>
        <authorList>
            <person name="Li X."/>
        </authorList>
    </citation>
    <scope>NUCLEOTIDE SEQUENCE [LARGE SCALE GENOMIC DNA]</scope>
    <source>
        <strain evidence="6">CL2024</strain>
        <tissue evidence="6">Fresh tender leaves</tissue>
    </source>
</reference>
<dbReference type="InterPro" id="IPR037175">
    <property type="entry name" value="KFase_sf"/>
</dbReference>
<dbReference type="InterPro" id="IPR007325">
    <property type="entry name" value="KFase/CYL"/>
</dbReference>
<evidence type="ECO:0000256" key="1">
    <source>
        <dbReference type="ARBA" id="ARBA00004498"/>
    </source>
</evidence>
<keyword evidence="4" id="KW-0472">Membrane</keyword>
<dbReference type="Proteomes" id="UP001634007">
    <property type="component" value="Unassembled WGS sequence"/>
</dbReference>
<gene>
    <name evidence="6" type="ORF">ACJRO7_034682</name>
</gene>
<accession>A0ABD3J6T3</accession>
<keyword evidence="7" id="KW-1185">Reference proteome</keyword>
<evidence type="ECO:0000256" key="2">
    <source>
        <dbReference type="ARBA" id="ARBA00007865"/>
    </source>
</evidence>
<feature type="transmembrane region" description="Helical" evidence="4">
    <location>
        <begin position="92"/>
        <end position="110"/>
    </location>
</feature>
<name>A0ABD3J6T3_EUCGL</name>
<comment type="similarity">
    <text evidence="2">Belongs to the Cyclase 1 superfamily.</text>
</comment>
<keyword evidence="3" id="KW-0964">Secreted</keyword>
<dbReference type="PANTHER" id="PTHR31118">
    <property type="entry name" value="CYCLASE-LIKE PROTEIN 2"/>
    <property type="match status" value="1"/>
</dbReference>
<dbReference type="SUPFAM" id="SSF102198">
    <property type="entry name" value="Putative cyclase"/>
    <property type="match status" value="1"/>
</dbReference>
<evidence type="ECO:0000256" key="4">
    <source>
        <dbReference type="SAM" id="Phobius"/>
    </source>
</evidence>
<comment type="caution">
    <text evidence="6">The sequence shown here is derived from an EMBL/GenBank/DDBJ whole genome shotgun (WGS) entry which is preliminary data.</text>
</comment>
<evidence type="ECO:0000313" key="6">
    <source>
        <dbReference type="EMBL" id="KAL3722344.1"/>
    </source>
</evidence>